<dbReference type="SMART" id="SM00181">
    <property type="entry name" value="EGF"/>
    <property type="match status" value="2"/>
</dbReference>
<proteinExistence type="predicted"/>
<comment type="caution">
    <text evidence="3">Lacks conserved residue(s) required for the propagation of feature annotation.</text>
</comment>
<keyword evidence="2" id="KW-1015">Disulfide bond</keyword>
<dbReference type="Gene3D" id="2.60.120.290">
    <property type="entry name" value="Spermadhesin, CUB domain"/>
    <property type="match status" value="1"/>
</dbReference>
<organism evidence="5">
    <name type="scientific">Magallana gigas</name>
    <name type="common">Pacific oyster</name>
    <name type="synonym">Crassostrea gigas</name>
    <dbReference type="NCBI Taxonomy" id="29159"/>
    <lineage>
        <taxon>Eukaryota</taxon>
        <taxon>Metazoa</taxon>
        <taxon>Spiralia</taxon>
        <taxon>Lophotrochozoa</taxon>
        <taxon>Mollusca</taxon>
        <taxon>Bivalvia</taxon>
        <taxon>Autobranchia</taxon>
        <taxon>Pteriomorphia</taxon>
        <taxon>Ostreida</taxon>
        <taxon>Ostreoidea</taxon>
        <taxon>Ostreidae</taxon>
        <taxon>Magallana</taxon>
    </lineage>
</organism>
<reference evidence="5" key="1">
    <citation type="journal article" date="2012" name="Nature">
        <title>The oyster genome reveals stress adaptation and complexity of shell formation.</title>
        <authorList>
            <person name="Zhang G."/>
            <person name="Fang X."/>
            <person name="Guo X."/>
            <person name="Li L."/>
            <person name="Luo R."/>
            <person name="Xu F."/>
            <person name="Yang P."/>
            <person name="Zhang L."/>
            <person name="Wang X."/>
            <person name="Qi H."/>
            <person name="Xiong Z."/>
            <person name="Que H."/>
            <person name="Xie Y."/>
            <person name="Holland P.W."/>
            <person name="Paps J."/>
            <person name="Zhu Y."/>
            <person name="Wu F."/>
            <person name="Chen Y."/>
            <person name="Wang J."/>
            <person name="Peng C."/>
            <person name="Meng J."/>
            <person name="Yang L."/>
            <person name="Liu J."/>
            <person name="Wen B."/>
            <person name="Zhang N."/>
            <person name="Huang Z."/>
            <person name="Zhu Q."/>
            <person name="Feng Y."/>
            <person name="Mount A."/>
            <person name="Hedgecock D."/>
            <person name="Xu Z."/>
            <person name="Liu Y."/>
            <person name="Domazet-Loso T."/>
            <person name="Du Y."/>
            <person name="Sun X."/>
            <person name="Zhang S."/>
            <person name="Liu B."/>
            <person name="Cheng P."/>
            <person name="Jiang X."/>
            <person name="Li J."/>
            <person name="Fan D."/>
            <person name="Wang W."/>
            <person name="Fu W."/>
            <person name="Wang T."/>
            <person name="Wang B."/>
            <person name="Zhang J."/>
            <person name="Peng Z."/>
            <person name="Li Y."/>
            <person name="Li N."/>
            <person name="Wang J."/>
            <person name="Chen M."/>
            <person name="He Y."/>
            <person name="Tan F."/>
            <person name="Song X."/>
            <person name="Zheng Q."/>
            <person name="Huang R."/>
            <person name="Yang H."/>
            <person name="Du X."/>
            <person name="Chen L."/>
            <person name="Yang M."/>
            <person name="Gaffney P.M."/>
            <person name="Wang S."/>
            <person name="Luo L."/>
            <person name="She Z."/>
            <person name="Ming Y."/>
            <person name="Huang W."/>
            <person name="Zhang S."/>
            <person name="Huang B."/>
            <person name="Zhang Y."/>
            <person name="Qu T."/>
            <person name="Ni P."/>
            <person name="Miao G."/>
            <person name="Wang J."/>
            <person name="Wang Q."/>
            <person name="Steinberg C.E."/>
            <person name="Wang H."/>
            <person name="Li N."/>
            <person name="Qian L."/>
            <person name="Zhang G."/>
            <person name="Li Y."/>
            <person name="Yang H."/>
            <person name="Liu X."/>
            <person name="Wang J."/>
            <person name="Yin Y."/>
            <person name="Wang J."/>
        </authorList>
    </citation>
    <scope>NUCLEOTIDE SEQUENCE [LARGE SCALE GENOMIC DNA]</scope>
    <source>
        <strain evidence="5">05x7-T-G4-1.051#20</strain>
    </source>
</reference>
<dbReference type="InterPro" id="IPR035914">
    <property type="entry name" value="Sperma_CUB_dom_sf"/>
</dbReference>
<dbReference type="PANTHER" id="PTHR24251">
    <property type="entry name" value="OVOCHYMASE-RELATED"/>
    <property type="match status" value="1"/>
</dbReference>
<evidence type="ECO:0000256" key="2">
    <source>
        <dbReference type="ARBA" id="ARBA00023157"/>
    </source>
</evidence>
<accession>K1S1M5</accession>
<dbReference type="AlphaFoldDB" id="K1S1M5"/>
<feature type="compositionally biased region" description="Low complexity" evidence="4">
    <location>
        <begin position="419"/>
        <end position="435"/>
    </location>
</feature>
<dbReference type="Pfam" id="PF22633">
    <property type="entry name" value="F5_F8_type_C_2"/>
    <property type="match status" value="1"/>
</dbReference>
<dbReference type="SMART" id="SM00042">
    <property type="entry name" value="CUB"/>
    <property type="match status" value="1"/>
</dbReference>
<gene>
    <name evidence="5" type="ORF">CGI_10026761</name>
</gene>
<dbReference type="SUPFAM" id="SSF49854">
    <property type="entry name" value="Spermadhesin, CUB domain"/>
    <property type="match status" value="1"/>
</dbReference>
<feature type="region of interest" description="Disordered" evidence="4">
    <location>
        <begin position="404"/>
        <end position="435"/>
    </location>
</feature>
<dbReference type="Gene3D" id="2.170.300.10">
    <property type="entry name" value="Tie2 ligand-binding domain superfamily"/>
    <property type="match status" value="1"/>
</dbReference>
<dbReference type="InParanoid" id="K1S1M5"/>
<dbReference type="InterPro" id="IPR008979">
    <property type="entry name" value="Galactose-bd-like_sf"/>
</dbReference>
<sequence length="471" mass="53283">MPHDRSLLKEFTTNYVIIVTHLLDDLSFQKIATQSKPFVGTAGTNQLYEASNAVDGNTATCLRTIVIGTGLSTPDKTVWWKVDLGGVYNIYRINILFKNYDGYEDRQRGRFAGFSLYLSDTDISFDAGIKGSILCYKDGPQLPPLNFTTVCTEKGRYVIYYNERLDGVIYPKGYEVTNVYEELCEVIVQGCKNDGFYGRNCDTPCPNNCKDSNCHMESGACLTCKAGWTGIHCNTKCREGWYGINCDQPCVGHCRDNATCNHVTGQCDRGCAARWTGNLCDKGQMFSVNQDINASKNGSSGVFTSPYYPGNYPNNAHHTWTLTTGDSNAMVVLNITDFDVVQYRYTPKCEDYLQIEKIEPYYIQILKRCGEFAPFNLEYTGNIFVVTFVSDSIHNARGFNLSWKDSRRTNDDNNRDNQDNNIKNNSTKSNSKQINTGDPYAAVSYVDFEPKTTKYTQKWSIYKEYRVVYSK</sequence>
<evidence type="ECO:0000256" key="1">
    <source>
        <dbReference type="ARBA" id="ARBA00022737"/>
    </source>
</evidence>
<dbReference type="PANTHER" id="PTHR24251:SF30">
    <property type="entry name" value="MEMBRANE FRIZZLED-RELATED PROTEIN"/>
    <property type="match status" value="1"/>
</dbReference>
<protein>
    <submittedName>
        <fullName evidence="5">Multiple epidermal growth factor-like domains 6</fullName>
    </submittedName>
</protein>
<dbReference type="PROSITE" id="PS01180">
    <property type="entry name" value="CUB"/>
    <property type="match status" value="1"/>
</dbReference>
<feature type="compositionally biased region" description="Basic and acidic residues" evidence="4">
    <location>
        <begin position="404"/>
        <end position="418"/>
    </location>
</feature>
<evidence type="ECO:0000256" key="3">
    <source>
        <dbReference type="PROSITE-ProRule" id="PRU00059"/>
    </source>
</evidence>
<evidence type="ECO:0000313" key="5">
    <source>
        <dbReference type="EMBL" id="EKC41171.1"/>
    </source>
</evidence>
<name>K1S1M5_MAGGI</name>
<dbReference type="EMBL" id="JH823249">
    <property type="protein sequence ID" value="EKC41171.1"/>
    <property type="molecule type" value="Genomic_DNA"/>
</dbReference>
<dbReference type="CDD" id="cd00041">
    <property type="entry name" value="CUB"/>
    <property type="match status" value="1"/>
</dbReference>
<dbReference type="InterPro" id="IPR000742">
    <property type="entry name" value="EGF"/>
</dbReference>
<dbReference type="InterPro" id="IPR000859">
    <property type="entry name" value="CUB_dom"/>
</dbReference>
<dbReference type="SUPFAM" id="SSF49785">
    <property type="entry name" value="Galactose-binding domain-like"/>
    <property type="match status" value="1"/>
</dbReference>
<keyword evidence="1" id="KW-0677">Repeat</keyword>
<dbReference type="HOGENOM" id="CLU_580384_0_0_1"/>
<dbReference type="Pfam" id="PF00431">
    <property type="entry name" value="CUB"/>
    <property type="match status" value="1"/>
</dbReference>
<dbReference type="Gene3D" id="2.60.120.260">
    <property type="entry name" value="Galactose-binding domain-like"/>
    <property type="match status" value="1"/>
</dbReference>
<evidence type="ECO:0000256" key="4">
    <source>
        <dbReference type="SAM" id="MobiDB-lite"/>
    </source>
</evidence>